<proteinExistence type="predicted"/>
<dbReference type="Proteomes" id="UP000196503">
    <property type="component" value="Unassembled WGS sequence"/>
</dbReference>
<organism evidence="1 2">
    <name type="scientific">Enterococcus cecorum</name>
    <dbReference type="NCBI Taxonomy" id="44008"/>
    <lineage>
        <taxon>Bacteria</taxon>
        <taxon>Bacillati</taxon>
        <taxon>Bacillota</taxon>
        <taxon>Bacilli</taxon>
        <taxon>Lactobacillales</taxon>
        <taxon>Enterococcaceae</taxon>
        <taxon>Enterococcus</taxon>
    </lineage>
</organism>
<sequence length="238" mass="27458">MLLILLVLSVILFAISNVFASNKWQIGLSFVFGFIFIASLTLVTLNVTHHFGMKQEVITKKVELQSSVAQSQMPILLYQGLGDGTEKVYLYRTDEQQKKPKATNTDKVKNVVKPIDGTKAYLTNKKKQWVYKNSFYRFLFNIADNNHEYIKQTNEFYLPASWVTLSVKQAKSLEEQVKKNQAKMAKEVQAYVMKKMKEAILTNPQMDEVAQKQLSEKFQKEYQSKAIAEIIQKVKNEK</sequence>
<evidence type="ECO:0000313" key="2">
    <source>
        <dbReference type="Proteomes" id="UP000196503"/>
    </source>
</evidence>
<protein>
    <submittedName>
        <fullName evidence="1">Uncharacterized protein</fullName>
    </submittedName>
</protein>
<dbReference type="RefSeq" id="WP_047342569.1">
    <property type="nucleotide sequence ID" value="NZ_CP010059.1"/>
</dbReference>
<dbReference type="Pfam" id="PF16069">
    <property type="entry name" value="DUF4811"/>
    <property type="match status" value="1"/>
</dbReference>
<name>A0A200I4G9_9ENTE</name>
<dbReference type="EMBL" id="NIBL01000001">
    <property type="protein sequence ID" value="OUZ19185.1"/>
    <property type="molecule type" value="Genomic_DNA"/>
</dbReference>
<reference evidence="1 2" key="1">
    <citation type="submission" date="2017-05" db="EMBL/GenBank/DDBJ databases">
        <title>The Genome Sequence of Enterococcus faecium 2D5_DIV0622.</title>
        <authorList>
            <consortium name="The Broad Institute Genomics Platform"/>
            <consortium name="The Broad Institute Genomic Center for Infectious Diseases"/>
            <person name="Earl A."/>
            <person name="Manson A."/>
            <person name="Schwartman J."/>
            <person name="Gilmore M."/>
            <person name="Abouelleil A."/>
            <person name="Cao P."/>
            <person name="Chapman S."/>
            <person name="Cusick C."/>
            <person name="Shea T."/>
            <person name="Young S."/>
            <person name="Neafsey D."/>
            <person name="Nusbaum C."/>
            <person name="Birren B."/>
        </authorList>
    </citation>
    <scope>NUCLEOTIDE SEQUENCE [LARGE SCALE GENOMIC DNA]</scope>
    <source>
        <strain evidence="1 2">2D5_DIV0622</strain>
    </source>
</reference>
<accession>A0A200I4G9</accession>
<gene>
    <name evidence="1" type="ORF">A5869_000834</name>
</gene>
<evidence type="ECO:0000313" key="1">
    <source>
        <dbReference type="EMBL" id="OUZ19185.1"/>
    </source>
</evidence>
<dbReference type="AlphaFoldDB" id="A0A200I4G9"/>
<comment type="caution">
    <text evidence="1">The sequence shown here is derived from an EMBL/GenBank/DDBJ whole genome shotgun (WGS) entry which is preliminary data.</text>
</comment>
<dbReference type="InterPro" id="IPR032083">
    <property type="entry name" value="DUF4811"/>
</dbReference>